<sequence>MTNNRVPFVTLDVFTAKGFEGNPLAVVETTHNEVSSQKMQTIAREFNFSETVFLDRRDVSHPRIRIFTPVNEMALAGHPLIGTGHVLFRRLLPNAGDPTTTVQKKMSVETKAGMVAIEYNSDTMSVAADIPHNVHIHSHHTPKDRILHTQPALLADEASAGMKQEFPTVSIVCGVTYVLVDLTDLSDLFAAVSAGNSPIIDLDDGWGPSFAGTMFYKLLAVENDKNTVVHNLQVRMVAIGLEDPACGSGCCSLAAYLALQDGKQGGKYRFDFNQGSEMGRNSNLRVDILLNNEGNEVATVQLSGQGAPVAEGTIILP</sequence>
<dbReference type="Proteomes" id="UP000622797">
    <property type="component" value="Unassembled WGS sequence"/>
</dbReference>
<dbReference type="AlphaFoldDB" id="A0A8H4X7N8"/>
<dbReference type="GO" id="GO:0016853">
    <property type="term" value="F:isomerase activity"/>
    <property type="evidence" value="ECO:0007669"/>
    <property type="project" value="TreeGrafter"/>
</dbReference>
<evidence type="ECO:0008006" key="4">
    <source>
        <dbReference type="Google" id="ProtNLM"/>
    </source>
</evidence>
<evidence type="ECO:0000256" key="1">
    <source>
        <dbReference type="PIRSR" id="PIRSR016184-1"/>
    </source>
</evidence>
<dbReference type="EMBL" id="JABEXW010000418">
    <property type="protein sequence ID" value="KAF4964310.1"/>
    <property type="molecule type" value="Genomic_DNA"/>
</dbReference>
<reference evidence="2" key="2">
    <citation type="submission" date="2020-05" db="EMBL/GenBank/DDBJ databases">
        <authorList>
            <person name="Kim H.-S."/>
            <person name="Proctor R.H."/>
            <person name="Brown D.W."/>
        </authorList>
    </citation>
    <scope>NUCLEOTIDE SEQUENCE</scope>
    <source>
        <strain evidence="2">NRRL 20472</strain>
    </source>
</reference>
<accession>A0A8H4X7N8</accession>
<name>A0A8H4X7N8_9HYPO</name>
<keyword evidence="3" id="KW-1185">Reference proteome</keyword>
<dbReference type="NCBIfam" id="TIGR00654">
    <property type="entry name" value="PhzF_family"/>
    <property type="match status" value="1"/>
</dbReference>
<organism evidence="2 3">
    <name type="scientific">Fusarium sarcochroum</name>
    <dbReference type="NCBI Taxonomy" id="1208366"/>
    <lineage>
        <taxon>Eukaryota</taxon>
        <taxon>Fungi</taxon>
        <taxon>Dikarya</taxon>
        <taxon>Ascomycota</taxon>
        <taxon>Pezizomycotina</taxon>
        <taxon>Sordariomycetes</taxon>
        <taxon>Hypocreomycetidae</taxon>
        <taxon>Hypocreales</taxon>
        <taxon>Nectriaceae</taxon>
        <taxon>Fusarium</taxon>
        <taxon>Fusarium lateritium species complex</taxon>
    </lineage>
</organism>
<dbReference type="PIRSF" id="PIRSF016184">
    <property type="entry name" value="PhzC_PhzF"/>
    <property type="match status" value="1"/>
</dbReference>
<proteinExistence type="predicted"/>
<dbReference type="SUPFAM" id="SSF54506">
    <property type="entry name" value="Diaminopimelate epimerase-like"/>
    <property type="match status" value="1"/>
</dbReference>
<protein>
    <recommendedName>
        <fullName evidence="4">Phenazine biosynthesis protein</fullName>
    </recommendedName>
</protein>
<gene>
    <name evidence="2" type="ORF">FSARC_7755</name>
</gene>
<dbReference type="PANTHER" id="PTHR13774:SF32">
    <property type="entry name" value="ANTISENSE-ENHANCING SEQUENCE 1"/>
    <property type="match status" value="1"/>
</dbReference>
<dbReference type="OrthoDB" id="412383at2759"/>
<dbReference type="Gene3D" id="3.10.310.10">
    <property type="entry name" value="Diaminopimelate Epimerase, Chain A, domain 1"/>
    <property type="match status" value="2"/>
</dbReference>
<evidence type="ECO:0000313" key="2">
    <source>
        <dbReference type="EMBL" id="KAF4964310.1"/>
    </source>
</evidence>
<dbReference type="GO" id="GO:0005737">
    <property type="term" value="C:cytoplasm"/>
    <property type="evidence" value="ECO:0007669"/>
    <property type="project" value="TreeGrafter"/>
</dbReference>
<dbReference type="PANTHER" id="PTHR13774">
    <property type="entry name" value="PHENAZINE BIOSYNTHESIS PROTEIN"/>
    <property type="match status" value="1"/>
</dbReference>
<comment type="caution">
    <text evidence="2">The sequence shown here is derived from an EMBL/GenBank/DDBJ whole genome shotgun (WGS) entry which is preliminary data.</text>
</comment>
<evidence type="ECO:0000313" key="3">
    <source>
        <dbReference type="Proteomes" id="UP000622797"/>
    </source>
</evidence>
<feature type="active site" evidence="1">
    <location>
        <position position="50"/>
    </location>
</feature>
<reference evidence="2" key="1">
    <citation type="journal article" date="2020" name="BMC Genomics">
        <title>Correction to: Identification and distribution of gene clusters required for synthesis of sphingolipid metabolism inhibitors in diverse species of the filamentous fungus Fusarium.</title>
        <authorList>
            <person name="Kim H.S."/>
            <person name="Lohmar J.M."/>
            <person name="Busman M."/>
            <person name="Brown D.W."/>
            <person name="Naumann T.A."/>
            <person name="Divon H.H."/>
            <person name="Lysoe E."/>
            <person name="Uhlig S."/>
            <person name="Proctor R.H."/>
        </authorList>
    </citation>
    <scope>NUCLEOTIDE SEQUENCE</scope>
    <source>
        <strain evidence="2">NRRL 20472</strain>
    </source>
</reference>
<dbReference type="Pfam" id="PF02567">
    <property type="entry name" value="PhzC-PhzF"/>
    <property type="match status" value="1"/>
</dbReference>
<dbReference type="InterPro" id="IPR003719">
    <property type="entry name" value="Phenazine_PhzF-like"/>
</dbReference>